<comment type="caution">
    <text evidence="5">The sequence shown here is derived from an EMBL/GenBank/DDBJ whole genome shotgun (WGS) entry which is preliminary data.</text>
</comment>
<evidence type="ECO:0000256" key="2">
    <source>
        <dbReference type="ARBA" id="ARBA00022490"/>
    </source>
</evidence>
<dbReference type="SUPFAM" id="SSF51045">
    <property type="entry name" value="WW domain"/>
    <property type="match status" value="1"/>
</dbReference>
<keyword evidence="2" id="KW-0963">Cytoplasm</keyword>
<dbReference type="Proteomes" id="UP000775213">
    <property type="component" value="Unassembled WGS sequence"/>
</dbReference>
<dbReference type="PANTHER" id="PTHR14791">
    <property type="entry name" value="BOMB/KIRA PROTEINS"/>
    <property type="match status" value="1"/>
</dbReference>
<evidence type="ECO:0000313" key="5">
    <source>
        <dbReference type="EMBL" id="KAH0453940.1"/>
    </source>
</evidence>
<dbReference type="EMBL" id="JAGFBR010000016">
    <property type="protein sequence ID" value="KAH0453940.1"/>
    <property type="molecule type" value="Genomic_DNA"/>
</dbReference>
<evidence type="ECO:0000313" key="6">
    <source>
        <dbReference type="Proteomes" id="UP000775213"/>
    </source>
</evidence>
<dbReference type="PROSITE" id="PS50020">
    <property type="entry name" value="WW_DOMAIN_2"/>
    <property type="match status" value="1"/>
</dbReference>
<protein>
    <recommendedName>
        <fullName evidence="4">WW domain-containing protein</fullName>
    </recommendedName>
</protein>
<organism evidence="5 6">
    <name type="scientific">Dendrobium chrysotoxum</name>
    <name type="common">Orchid</name>
    <dbReference type="NCBI Taxonomy" id="161865"/>
    <lineage>
        <taxon>Eukaryota</taxon>
        <taxon>Viridiplantae</taxon>
        <taxon>Streptophyta</taxon>
        <taxon>Embryophyta</taxon>
        <taxon>Tracheophyta</taxon>
        <taxon>Spermatophyta</taxon>
        <taxon>Magnoliopsida</taxon>
        <taxon>Liliopsida</taxon>
        <taxon>Asparagales</taxon>
        <taxon>Orchidaceae</taxon>
        <taxon>Epidendroideae</taxon>
        <taxon>Malaxideae</taxon>
        <taxon>Dendrobiinae</taxon>
        <taxon>Dendrobium</taxon>
    </lineage>
</organism>
<proteinExistence type="predicted"/>
<evidence type="ECO:0000256" key="3">
    <source>
        <dbReference type="SAM" id="MobiDB-lite"/>
    </source>
</evidence>
<keyword evidence="6" id="KW-1185">Reference proteome</keyword>
<dbReference type="PANTHER" id="PTHR14791:SF42">
    <property type="entry name" value="F16L1.2 PROTEIN"/>
    <property type="match status" value="1"/>
</dbReference>
<comment type="subcellular location">
    <subcellularLocation>
        <location evidence="1">Cytoplasm</location>
    </subcellularLocation>
</comment>
<feature type="compositionally biased region" description="Acidic residues" evidence="3">
    <location>
        <begin position="28"/>
        <end position="38"/>
    </location>
</feature>
<dbReference type="InterPro" id="IPR001202">
    <property type="entry name" value="WW_dom"/>
</dbReference>
<dbReference type="AlphaFoldDB" id="A0AAV7GCK7"/>
<dbReference type="GO" id="GO:0005737">
    <property type="term" value="C:cytoplasm"/>
    <property type="evidence" value="ECO:0007669"/>
    <property type="project" value="UniProtKB-SubCell"/>
</dbReference>
<sequence length="188" mass="21792">MVSLQPSLSTKEKNPLPSNLKRKREEAQAEEEEEEEVSIEDKAGFQVKKDPKLWKPQLPKLDSAIELSLDTPLPLEWQRCLDIKSGEVHFYNTMTQMRTFKDPRWSRETHRRRPTLDLELNLMSERSEIHGGETDQTADEREMMAIVCARCHMLVMMCKETPLCPNCKFAPPPGLESKPKVRLLSCRD</sequence>
<evidence type="ECO:0000256" key="1">
    <source>
        <dbReference type="ARBA" id="ARBA00004496"/>
    </source>
</evidence>
<dbReference type="Gene3D" id="2.20.70.10">
    <property type="match status" value="1"/>
</dbReference>
<name>A0AAV7GCK7_DENCH</name>
<gene>
    <name evidence="5" type="ORF">IEQ34_018264</name>
</gene>
<accession>A0AAV7GCK7</accession>
<feature type="region of interest" description="Disordered" evidence="3">
    <location>
        <begin position="1"/>
        <end position="43"/>
    </location>
</feature>
<dbReference type="InterPro" id="IPR051105">
    <property type="entry name" value="WWC/KIBRA_Hippo_Reg"/>
</dbReference>
<dbReference type="InterPro" id="IPR036020">
    <property type="entry name" value="WW_dom_sf"/>
</dbReference>
<reference evidence="5 6" key="1">
    <citation type="journal article" date="2021" name="Hortic Res">
        <title>Chromosome-scale assembly of the Dendrobium chrysotoxum genome enhances the understanding of orchid evolution.</title>
        <authorList>
            <person name="Zhang Y."/>
            <person name="Zhang G.Q."/>
            <person name="Zhang D."/>
            <person name="Liu X.D."/>
            <person name="Xu X.Y."/>
            <person name="Sun W.H."/>
            <person name="Yu X."/>
            <person name="Zhu X."/>
            <person name="Wang Z.W."/>
            <person name="Zhao X."/>
            <person name="Zhong W.Y."/>
            <person name="Chen H."/>
            <person name="Yin W.L."/>
            <person name="Huang T."/>
            <person name="Niu S.C."/>
            <person name="Liu Z.J."/>
        </authorList>
    </citation>
    <scope>NUCLEOTIDE SEQUENCE [LARGE SCALE GENOMIC DNA]</scope>
    <source>
        <strain evidence="5">Lindl</strain>
    </source>
</reference>
<feature type="domain" description="WW" evidence="4">
    <location>
        <begin position="71"/>
        <end position="105"/>
    </location>
</feature>
<evidence type="ECO:0000259" key="4">
    <source>
        <dbReference type="PROSITE" id="PS50020"/>
    </source>
</evidence>